<reference evidence="1" key="2">
    <citation type="journal article" date="2015" name="Fish Shellfish Immunol.">
        <title>Early steps in the European eel (Anguilla anguilla)-Vibrio vulnificus interaction in the gills: Role of the RtxA13 toxin.</title>
        <authorList>
            <person name="Callol A."/>
            <person name="Pajuelo D."/>
            <person name="Ebbesson L."/>
            <person name="Teles M."/>
            <person name="MacKenzie S."/>
            <person name="Amaro C."/>
        </authorList>
    </citation>
    <scope>NUCLEOTIDE SEQUENCE</scope>
</reference>
<accession>A0A0E9VPM7</accession>
<dbReference type="EMBL" id="GBXM01029277">
    <property type="protein sequence ID" value="JAH79300.1"/>
    <property type="molecule type" value="Transcribed_RNA"/>
</dbReference>
<organism evidence="1">
    <name type="scientific">Anguilla anguilla</name>
    <name type="common">European freshwater eel</name>
    <name type="synonym">Muraena anguilla</name>
    <dbReference type="NCBI Taxonomy" id="7936"/>
    <lineage>
        <taxon>Eukaryota</taxon>
        <taxon>Metazoa</taxon>
        <taxon>Chordata</taxon>
        <taxon>Craniata</taxon>
        <taxon>Vertebrata</taxon>
        <taxon>Euteleostomi</taxon>
        <taxon>Actinopterygii</taxon>
        <taxon>Neopterygii</taxon>
        <taxon>Teleostei</taxon>
        <taxon>Anguilliformes</taxon>
        <taxon>Anguillidae</taxon>
        <taxon>Anguilla</taxon>
    </lineage>
</organism>
<dbReference type="AlphaFoldDB" id="A0A0E9VPM7"/>
<reference evidence="1" key="1">
    <citation type="submission" date="2014-11" db="EMBL/GenBank/DDBJ databases">
        <authorList>
            <person name="Amaro Gonzalez C."/>
        </authorList>
    </citation>
    <scope>NUCLEOTIDE SEQUENCE</scope>
</reference>
<name>A0A0E9VPM7_ANGAN</name>
<evidence type="ECO:0000313" key="1">
    <source>
        <dbReference type="EMBL" id="JAH79300.1"/>
    </source>
</evidence>
<proteinExistence type="predicted"/>
<sequence>MSSCYFHQLPLGKPKFTETCGQLSSNRMLQKLSGPIRNVHSN</sequence>
<protein>
    <submittedName>
        <fullName evidence="1">Uncharacterized protein</fullName>
    </submittedName>
</protein>